<dbReference type="GO" id="GO:0005829">
    <property type="term" value="C:cytosol"/>
    <property type="evidence" value="ECO:0007669"/>
    <property type="project" value="TreeGrafter"/>
</dbReference>
<dbReference type="GO" id="GO:0003723">
    <property type="term" value="F:RNA binding"/>
    <property type="evidence" value="ECO:0007669"/>
    <property type="project" value="UniProtKB-KW"/>
</dbReference>
<organism evidence="7">
    <name type="scientific">bioreactor metagenome</name>
    <dbReference type="NCBI Taxonomy" id="1076179"/>
    <lineage>
        <taxon>unclassified sequences</taxon>
        <taxon>metagenomes</taxon>
        <taxon>ecological metagenomes</taxon>
    </lineage>
</organism>
<dbReference type="Gene3D" id="1.10.940.10">
    <property type="entry name" value="NusB-like"/>
    <property type="match status" value="1"/>
</dbReference>
<feature type="domain" description="NusB/RsmB/TIM44" evidence="6">
    <location>
        <begin position="194"/>
        <end position="289"/>
    </location>
</feature>
<dbReference type="EMBL" id="VSSQ01000128">
    <property type="protein sequence ID" value="MPL79546.1"/>
    <property type="molecule type" value="Genomic_DNA"/>
</dbReference>
<accession>A0A644UKJ0</accession>
<comment type="caution">
    <text evidence="7">The sequence shown here is derived from an EMBL/GenBank/DDBJ whole genome shotgun (WGS) entry which is preliminary data.</text>
</comment>
<keyword evidence="4" id="KW-0805">Transcription regulation</keyword>
<dbReference type="GO" id="GO:0031564">
    <property type="term" value="P:transcription antitermination"/>
    <property type="evidence" value="ECO:0007669"/>
    <property type="project" value="UniProtKB-KW"/>
</dbReference>
<name>A0A644UKJ0_9ZZZZ</name>
<evidence type="ECO:0000256" key="4">
    <source>
        <dbReference type="ARBA" id="ARBA00023015"/>
    </source>
</evidence>
<sequence>MLNRHFIRAKVLQSLYSFQFNDCNGVNEHNKKLLDSFNSLLDLHTYLFSSLIYIHSLALERIEDNRRKLLPTDEDLNPNTKFVDNDFITLLLNDNELLKRKDALKINWNENRDLFMNILKKFNNSNSYKTYMNSEKGDLESEKNIYVQLFKNYLISNENYFDNVCEMKMEWESDYDTMALWSLKSLKEYEGRLEKLSDNFVDENFISNVFKRTIENDKEYTELINAKVHNWDVERVALMDILIIKMGLSELIYCPEIPINVTLNEYVELSKEFSTPKSKLFVNGLLDKLMVELRAKGKIKKLEEETNETDL</sequence>
<evidence type="ECO:0000259" key="6">
    <source>
        <dbReference type="Pfam" id="PF01029"/>
    </source>
</evidence>
<evidence type="ECO:0000256" key="1">
    <source>
        <dbReference type="ARBA" id="ARBA00005952"/>
    </source>
</evidence>
<gene>
    <name evidence="7" type="ORF">SDC9_25430</name>
</gene>
<dbReference type="Pfam" id="PF01029">
    <property type="entry name" value="NusB"/>
    <property type="match status" value="1"/>
</dbReference>
<keyword evidence="2" id="KW-0889">Transcription antitermination</keyword>
<dbReference type="PANTHER" id="PTHR11078">
    <property type="entry name" value="N UTILIZATION SUBSTANCE PROTEIN B-RELATED"/>
    <property type="match status" value="1"/>
</dbReference>
<proteinExistence type="inferred from homology"/>
<dbReference type="InterPro" id="IPR011605">
    <property type="entry name" value="NusB_fam"/>
</dbReference>
<evidence type="ECO:0000256" key="5">
    <source>
        <dbReference type="ARBA" id="ARBA00023163"/>
    </source>
</evidence>
<dbReference type="GO" id="GO:0006353">
    <property type="term" value="P:DNA-templated transcription termination"/>
    <property type="evidence" value="ECO:0007669"/>
    <property type="project" value="InterPro"/>
</dbReference>
<dbReference type="SUPFAM" id="SSF48013">
    <property type="entry name" value="NusB-like"/>
    <property type="match status" value="1"/>
</dbReference>
<keyword evidence="3" id="KW-0694">RNA-binding</keyword>
<dbReference type="InterPro" id="IPR006027">
    <property type="entry name" value="NusB_RsmB_TIM44"/>
</dbReference>
<dbReference type="PANTHER" id="PTHR11078:SF3">
    <property type="entry name" value="ANTITERMINATION NUSB DOMAIN-CONTAINING PROTEIN"/>
    <property type="match status" value="1"/>
</dbReference>
<protein>
    <recommendedName>
        <fullName evidence="6">NusB/RsmB/TIM44 domain-containing protein</fullName>
    </recommendedName>
</protein>
<evidence type="ECO:0000256" key="2">
    <source>
        <dbReference type="ARBA" id="ARBA00022814"/>
    </source>
</evidence>
<comment type="similarity">
    <text evidence="1">Belongs to the NusB family.</text>
</comment>
<dbReference type="InterPro" id="IPR035926">
    <property type="entry name" value="NusB-like_sf"/>
</dbReference>
<evidence type="ECO:0000313" key="7">
    <source>
        <dbReference type="EMBL" id="MPL79546.1"/>
    </source>
</evidence>
<evidence type="ECO:0000256" key="3">
    <source>
        <dbReference type="ARBA" id="ARBA00022884"/>
    </source>
</evidence>
<keyword evidence="5" id="KW-0804">Transcription</keyword>
<reference evidence="7" key="1">
    <citation type="submission" date="2019-08" db="EMBL/GenBank/DDBJ databases">
        <authorList>
            <person name="Kucharzyk K."/>
            <person name="Murdoch R.W."/>
            <person name="Higgins S."/>
            <person name="Loffler F."/>
        </authorList>
    </citation>
    <scope>NUCLEOTIDE SEQUENCE</scope>
</reference>
<dbReference type="AlphaFoldDB" id="A0A644UKJ0"/>